<comment type="caution">
    <text evidence="3">The sequence shown here is derived from an EMBL/GenBank/DDBJ whole genome shotgun (WGS) entry which is preliminary data.</text>
</comment>
<protein>
    <submittedName>
        <fullName evidence="3">Uncharacterized protein</fullName>
    </submittedName>
</protein>
<evidence type="ECO:0000256" key="1">
    <source>
        <dbReference type="SAM" id="MobiDB-lite"/>
    </source>
</evidence>
<keyword evidence="2" id="KW-1133">Transmembrane helix</keyword>
<sequence>MATAKKKKGLSFRIGFAFGRLSSGYRKLEEPVLRWMMKKGMPATLASLLGGLVRLSLIGAFLYLAFWIAMAVIAIILAKEMIANESDAEEEGVVESFNDDNLFPDPYSLENINDPAFHRNP</sequence>
<organism evidence="3 4">
    <name type="scientific">Pseudomonas asplenii</name>
    <dbReference type="NCBI Taxonomy" id="53407"/>
    <lineage>
        <taxon>Bacteria</taxon>
        <taxon>Pseudomonadati</taxon>
        <taxon>Pseudomonadota</taxon>
        <taxon>Gammaproteobacteria</taxon>
        <taxon>Pseudomonadales</taxon>
        <taxon>Pseudomonadaceae</taxon>
        <taxon>Pseudomonas</taxon>
    </lineage>
</organism>
<keyword evidence="2" id="KW-0812">Transmembrane</keyword>
<reference evidence="3 4" key="1">
    <citation type="journal article" date="2015" name="PLoS ONE">
        <title>Rice-Infecting Pseudomonas Genomes Are Highly Accessorized and Harbor Multiple Putative Virulence Mechanisms to Cause Sheath Brown Rot.</title>
        <authorList>
            <person name="Quibod I.L."/>
            <person name="Grande G."/>
            <person name="Oreiro E.G."/>
            <person name="Borja F.N."/>
            <person name="Dossa G.S."/>
            <person name="Mauleon R."/>
            <person name="Cruz C.V."/>
            <person name="Oliva R."/>
        </authorList>
    </citation>
    <scope>NUCLEOTIDE SEQUENCE [LARGE SCALE GENOMIC DNA]</scope>
    <source>
        <strain evidence="3 4">IRRI 6609</strain>
    </source>
</reference>
<name>A0A0M9GCL0_9PSED</name>
<dbReference type="Pfam" id="PF12553">
    <property type="entry name" value="DUF3742"/>
    <property type="match status" value="1"/>
</dbReference>
<keyword evidence="4" id="KW-1185">Reference proteome</keyword>
<dbReference type="EMBL" id="JSYZ01000026">
    <property type="protein sequence ID" value="KPA87855.1"/>
    <property type="molecule type" value="Genomic_DNA"/>
</dbReference>
<keyword evidence="2" id="KW-0472">Membrane</keyword>
<feature type="transmembrane region" description="Helical" evidence="2">
    <location>
        <begin position="48"/>
        <end position="77"/>
    </location>
</feature>
<dbReference type="OrthoDB" id="7030956at2"/>
<dbReference type="AlphaFoldDB" id="A0A0M9GCL0"/>
<proteinExistence type="predicted"/>
<dbReference type="PATRIC" id="fig|50340.43.peg.3525"/>
<evidence type="ECO:0000256" key="2">
    <source>
        <dbReference type="SAM" id="Phobius"/>
    </source>
</evidence>
<evidence type="ECO:0000313" key="4">
    <source>
        <dbReference type="Proteomes" id="UP000037931"/>
    </source>
</evidence>
<dbReference type="RefSeq" id="WP_054064519.1">
    <property type="nucleotide sequence ID" value="NZ_JSYZ01000026.1"/>
</dbReference>
<accession>A0A0M9GCL0</accession>
<gene>
    <name evidence="3" type="ORF">PF66_05814</name>
</gene>
<feature type="region of interest" description="Disordered" evidence="1">
    <location>
        <begin position="97"/>
        <end position="121"/>
    </location>
</feature>
<dbReference type="Proteomes" id="UP000037931">
    <property type="component" value="Unassembled WGS sequence"/>
</dbReference>
<dbReference type="InterPro" id="IPR022213">
    <property type="entry name" value="DUF3742"/>
</dbReference>
<evidence type="ECO:0000313" key="3">
    <source>
        <dbReference type="EMBL" id="KPA87855.1"/>
    </source>
</evidence>